<dbReference type="EMBL" id="BFEA01000507">
    <property type="protein sequence ID" value="GBG85152.1"/>
    <property type="molecule type" value="Genomic_DNA"/>
</dbReference>
<feature type="region of interest" description="Disordered" evidence="1">
    <location>
        <begin position="327"/>
        <end position="350"/>
    </location>
</feature>
<evidence type="ECO:0000313" key="3">
    <source>
        <dbReference type="Proteomes" id="UP000265515"/>
    </source>
</evidence>
<dbReference type="Proteomes" id="UP000265515">
    <property type="component" value="Unassembled WGS sequence"/>
</dbReference>
<keyword evidence="3" id="KW-1185">Reference proteome</keyword>
<gene>
    <name evidence="2" type="ORF">CBR_g39718</name>
</gene>
<dbReference type="Gramene" id="GBG85152">
    <property type="protein sequence ID" value="GBG85152"/>
    <property type="gene ID" value="CBR_g39718"/>
</dbReference>
<organism evidence="2 3">
    <name type="scientific">Chara braunii</name>
    <name type="common">Braun's stonewort</name>
    <dbReference type="NCBI Taxonomy" id="69332"/>
    <lineage>
        <taxon>Eukaryota</taxon>
        <taxon>Viridiplantae</taxon>
        <taxon>Streptophyta</taxon>
        <taxon>Charophyceae</taxon>
        <taxon>Charales</taxon>
        <taxon>Characeae</taxon>
        <taxon>Chara</taxon>
    </lineage>
</organism>
<comment type="caution">
    <text evidence="2">The sequence shown here is derived from an EMBL/GenBank/DDBJ whole genome shotgun (WGS) entry which is preliminary data.</text>
</comment>
<evidence type="ECO:0000313" key="2">
    <source>
        <dbReference type="EMBL" id="GBG85152.1"/>
    </source>
</evidence>
<sequence length="350" mass="40312">MREFCATVLHEKIEEKEKREEEEERRKQEGEQRVLGEEREKREQEKHRRTEERDARLALLIGSKLGNKDQGYQVIVEQMAEQNKLLKQATDEMKGGTVKNSMIIMVEDMRRDLLLLHEVKLEHGRKKRAKEPCIDEGTDNKSPANKLQNLKTPEREARLAQKMLEMQMKYHEEMKAMRAQIKKLQVAQASQMNTSALDTPSMSRGVGRTPMTRIWTVGPNELFAKTTPNPIRRAAMISRVMRSGSDGEEIREPLGFDRLIPGKKTVVAEPGEQGRKKYVDDTKRFLRTKNVSFFTKMAKDEKVKAKSNRKEDLVDALTEARTVIAYGKRMGSSTNPNLRAHQSRGPREQG</sequence>
<reference evidence="2 3" key="1">
    <citation type="journal article" date="2018" name="Cell">
        <title>The Chara Genome: Secondary Complexity and Implications for Plant Terrestrialization.</title>
        <authorList>
            <person name="Nishiyama T."/>
            <person name="Sakayama H."/>
            <person name="Vries J.D."/>
            <person name="Buschmann H."/>
            <person name="Saint-Marcoux D."/>
            <person name="Ullrich K.K."/>
            <person name="Haas F.B."/>
            <person name="Vanderstraeten L."/>
            <person name="Becker D."/>
            <person name="Lang D."/>
            <person name="Vosolsobe S."/>
            <person name="Rombauts S."/>
            <person name="Wilhelmsson P.K.I."/>
            <person name="Janitza P."/>
            <person name="Kern R."/>
            <person name="Heyl A."/>
            <person name="Rumpler F."/>
            <person name="Villalobos L.I.A.C."/>
            <person name="Clay J.M."/>
            <person name="Skokan R."/>
            <person name="Toyoda A."/>
            <person name="Suzuki Y."/>
            <person name="Kagoshima H."/>
            <person name="Schijlen E."/>
            <person name="Tajeshwar N."/>
            <person name="Catarino B."/>
            <person name="Hetherington A.J."/>
            <person name="Saltykova A."/>
            <person name="Bonnot C."/>
            <person name="Breuninger H."/>
            <person name="Symeonidi A."/>
            <person name="Radhakrishnan G.V."/>
            <person name="Van Nieuwerburgh F."/>
            <person name="Deforce D."/>
            <person name="Chang C."/>
            <person name="Karol K.G."/>
            <person name="Hedrich R."/>
            <person name="Ulvskov P."/>
            <person name="Glockner G."/>
            <person name="Delwiche C.F."/>
            <person name="Petrasek J."/>
            <person name="Van de Peer Y."/>
            <person name="Friml J."/>
            <person name="Beilby M."/>
            <person name="Dolan L."/>
            <person name="Kohara Y."/>
            <person name="Sugano S."/>
            <person name="Fujiyama A."/>
            <person name="Delaux P.-M."/>
            <person name="Quint M."/>
            <person name="TheiBen G."/>
            <person name="Hagemann M."/>
            <person name="Harholt J."/>
            <person name="Dunand C."/>
            <person name="Zachgo S."/>
            <person name="Langdale J."/>
            <person name="Maumus F."/>
            <person name="Straeten D.V.D."/>
            <person name="Gould S.B."/>
            <person name="Rensing S.A."/>
        </authorList>
    </citation>
    <scope>NUCLEOTIDE SEQUENCE [LARGE SCALE GENOMIC DNA]</scope>
    <source>
        <strain evidence="2 3">S276</strain>
    </source>
</reference>
<feature type="region of interest" description="Disordered" evidence="1">
    <location>
        <begin position="1"/>
        <end position="52"/>
    </location>
</feature>
<name>A0A388LSI0_CHABU</name>
<proteinExistence type="predicted"/>
<accession>A0A388LSI0</accession>
<evidence type="ECO:0000256" key="1">
    <source>
        <dbReference type="SAM" id="MobiDB-lite"/>
    </source>
</evidence>
<protein>
    <submittedName>
        <fullName evidence="2">Uncharacterized protein</fullName>
    </submittedName>
</protein>
<dbReference type="AlphaFoldDB" id="A0A388LSI0"/>